<dbReference type="InterPro" id="IPR042269">
    <property type="entry name" value="Ser_carbopepase_S28_SKS"/>
</dbReference>
<keyword evidence="2" id="KW-0645">Protease</keyword>
<dbReference type="EMBL" id="JAZDUA010000647">
    <property type="protein sequence ID" value="KAK7790301.1"/>
    <property type="molecule type" value="Genomic_DNA"/>
</dbReference>
<comment type="similarity">
    <text evidence="1">Belongs to the peptidase S28 family.</text>
</comment>
<evidence type="ECO:0000313" key="7">
    <source>
        <dbReference type="EMBL" id="KAK7788862.1"/>
    </source>
</evidence>
<keyword evidence="9" id="KW-1185">Reference proteome</keyword>
<dbReference type="Gene3D" id="1.20.120.980">
    <property type="entry name" value="Serine carboxypeptidase S28, SKS domain"/>
    <property type="match status" value="1"/>
</dbReference>
<evidence type="ECO:0000256" key="3">
    <source>
        <dbReference type="ARBA" id="ARBA00022729"/>
    </source>
</evidence>
<evidence type="ECO:0000313" key="8">
    <source>
        <dbReference type="EMBL" id="KAK7790301.1"/>
    </source>
</evidence>
<keyword evidence="6" id="KW-0812">Transmembrane</keyword>
<dbReference type="AlphaFoldDB" id="A0AAN9V5K4"/>
<evidence type="ECO:0000256" key="2">
    <source>
        <dbReference type="ARBA" id="ARBA00022670"/>
    </source>
</evidence>
<organism evidence="7 9">
    <name type="scientific">Gryllus longicercus</name>
    <dbReference type="NCBI Taxonomy" id="2509291"/>
    <lineage>
        <taxon>Eukaryota</taxon>
        <taxon>Metazoa</taxon>
        <taxon>Ecdysozoa</taxon>
        <taxon>Arthropoda</taxon>
        <taxon>Hexapoda</taxon>
        <taxon>Insecta</taxon>
        <taxon>Pterygota</taxon>
        <taxon>Neoptera</taxon>
        <taxon>Polyneoptera</taxon>
        <taxon>Orthoptera</taxon>
        <taxon>Ensifera</taxon>
        <taxon>Gryllidea</taxon>
        <taxon>Grylloidea</taxon>
        <taxon>Gryllidae</taxon>
        <taxon>Gryllinae</taxon>
        <taxon>Gryllus</taxon>
    </lineage>
</organism>
<evidence type="ECO:0000256" key="1">
    <source>
        <dbReference type="ARBA" id="ARBA00011079"/>
    </source>
</evidence>
<accession>A0AAN9V5K4</accession>
<feature type="transmembrane region" description="Helical" evidence="6">
    <location>
        <begin position="6"/>
        <end position="22"/>
    </location>
</feature>
<dbReference type="GO" id="GO:0070008">
    <property type="term" value="F:serine-type exopeptidase activity"/>
    <property type="evidence" value="ECO:0007669"/>
    <property type="project" value="InterPro"/>
</dbReference>
<dbReference type="PANTHER" id="PTHR11010">
    <property type="entry name" value="PROTEASE S28 PRO-X CARBOXYPEPTIDASE-RELATED"/>
    <property type="match status" value="1"/>
</dbReference>
<dbReference type="GO" id="GO:0008239">
    <property type="term" value="F:dipeptidyl-peptidase activity"/>
    <property type="evidence" value="ECO:0007669"/>
    <property type="project" value="TreeGrafter"/>
</dbReference>
<evidence type="ECO:0000256" key="5">
    <source>
        <dbReference type="ARBA" id="ARBA00023180"/>
    </source>
</evidence>
<evidence type="ECO:0000256" key="4">
    <source>
        <dbReference type="ARBA" id="ARBA00022801"/>
    </source>
</evidence>
<dbReference type="Pfam" id="PF05577">
    <property type="entry name" value="Peptidase_S28"/>
    <property type="match status" value="1"/>
</dbReference>
<evidence type="ECO:0008006" key="10">
    <source>
        <dbReference type="Google" id="ProtNLM"/>
    </source>
</evidence>
<sequence length="506" mass="56358">MTVQKYNIWYTFGFLTMSILVFQESSAWRMFHLGRARGGNLGVPRSDDGGPLPNALWFDQTLDHFDHLDVRTWSQRYFVNDTFWERGGPVFLMIGGEGPANAMWMKTGSWIDYARSHKALCFLLEHRYYGKSHPTPDLKVKNLRWLSSEQALADLASFITAMNEVYSVPAGTRWVAFGGSYPGSLAAWLRAKYPHLVHASVSTSGPLLAKADFKEYYDVVWDSLASQSPECVSTLVAATSQIEALTRTKKGLSELQTLFKLCEPLNTTSNNKIDELDLAAFFETLAGNLAGIVQYSGDNREFEGAKGVNITIPVACSVLQNSSLGAPVRRVATLNSLLLTAYNTSCLDYTYKSTIQQLRDYSWSAAVAEGGRQWMWQTCTEFGFYQTSSGKPDLLGNYFPLEYFVRQCADVFGPRYNGTLLQHAIDQTNIEYGGLAVDTSRVVFVHGSVDPWHALGITHTLLPKCPAIYIKGTAHCANMYPAAPSDLPQLKAARKMIDSLLTQWLS</sequence>
<keyword evidence="4" id="KW-0378">Hydrolase</keyword>
<keyword evidence="6" id="KW-1133">Transmembrane helix</keyword>
<keyword evidence="6" id="KW-0472">Membrane</keyword>
<dbReference type="FunFam" id="1.20.120.980:FF:000003">
    <property type="entry name" value="Serine protease 16"/>
    <property type="match status" value="1"/>
</dbReference>
<name>A0AAN9V5K4_9ORTH</name>
<dbReference type="GO" id="GO:0006508">
    <property type="term" value="P:proteolysis"/>
    <property type="evidence" value="ECO:0007669"/>
    <property type="project" value="UniProtKB-KW"/>
</dbReference>
<keyword evidence="5" id="KW-0325">Glycoprotein</keyword>
<keyword evidence="3" id="KW-0732">Signal</keyword>
<reference evidence="7 9" key="1">
    <citation type="submission" date="2024-03" db="EMBL/GenBank/DDBJ databases">
        <title>The genome assembly and annotation of the cricket Gryllus longicercus Weissman &amp; Gray.</title>
        <authorList>
            <person name="Szrajer S."/>
            <person name="Gray D."/>
            <person name="Ylla G."/>
        </authorList>
    </citation>
    <scope>NUCLEOTIDE SEQUENCE [LARGE SCALE GENOMIC DNA]</scope>
    <source>
        <strain evidence="7">DAG 2021-001</strain>
        <tissue evidence="7">Whole body minus gut</tissue>
    </source>
</reference>
<dbReference type="InterPro" id="IPR008758">
    <property type="entry name" value="Peptidase_S28"/>
</dbReference>
<dbReference type="EMBL" id="JAZDUA010000908">
    <property type="protein sequence ID" value="KAK7788862.1"/>
    <property type="molecule type" value="Genomic_DNA"/>
</dbReference>
<dbReference type="SUPFAM" id="SSF53474">
    <property type="entry name" value="alpha/beta-Hydrolases"/>
    <property type="match status" value="1"/>
</dbReference>
<dbReference type="PANTHER" id="PTHR11010:SF117">
    <property type="entry name" value="SERINE PROTEASE 16"/>
    <property type="match status" value="1"/>
</dbReference>
<dbReference type="InterPro" id="IPR029058">
    <property type="entry name" value="AB_hydrolase_fold"/>
</dbReference>
<dbReference type="Proteomes" id="UP001378592">
    <property type="component" value="Unassembled WGS sequence"/>
</dbReference>
<proteinExistence type="inferred from homology"/>
<evidence type="ECO:0000256" key="6">
    <source>
        <dbReference type="SAM" id="Phobius"/>
    </source>
</evidence>
<dbReference type="Gene3D" id="3.40.50.1820">
    <property type="entry name" value="alpha/beta hydrolase"/>
    <property type="match status" value="1"/>
</dbReference>
<protein>
    <recommendedName>
        <fullName evidence="10">Serine protease K12H4.7</fullName>
    </recommendedName>
</protein>
<gene>
    <name evidence="8" type="ORF">R5R35_007892</name>
    <name evidence="7" type="ORF">R5R35_013443</name>
</gene>
<comment type="caution">
    <text evidence="7">The sequence shown here is derived from an EMBL/GenBank/DDBJ whole genome shotgun (WGS) entry which is preliminary data.</text>
</comment>
<evidence type="ECO:0000313" key="9">
    <source>
        <dbReference type="Proteomes" id="UP001378592"/>
    </source>
</evidence>